<dbReference type="GO" id="GO:0051302">
    <property type="term" value="P:regulation of cell division"/>
    <property type="evidence" value="ECO:0007669"/>
    <property type="project" value="InterPro"/>
</dbReference>
<evidence type="ECO:0000256" key="4">
    <source>
        <dbReference type="ARBA" id="ARBA00023306"/>
    </source>
</evidence>
<feature type="domain" description="Septum formation inhibitor MinC N-terminal" evidence="8">
    <location>
        <begin position="6"/>
        <end position="75"/>
    </location>
</feature>
<proteinExistence type="inferred from homology"/>
<sequence>MSQSPVELKGSSFTLSVIHLHHSEPDVIRNALAEKVKQAPAFLQNAPVVLNVATLEPTADWLELQRAVSDAGLRVVGISGYRDDEQKRAIQLAGLPLLTEGKSPKAAKAAPAPAPVQPTAKTMIVDKPIRTGQQIYARDSDLIVISHVSAGAELIADGNIHIYGTMRGRALAGASGDANCQIFCTQLAAELVSVAGQYWLSEQIPKEFYERSSRLFLKSNILTIEPLN</sequence>
<evidence type="ECO:0000256" key="3">
    <source>
        <dbReference type="ARBA" id="ARBA00023210"/>
    </source>
</evidence>
<dbReference type="RefSeq" id="WP_111740478.1">
    <property type="nucleotide sequence ID" value="NZ_LR698987.1"/>
</dbReference>
<accession>A0A2X4UMN8</accession>
<gene>
    <name evidence="6 9" type="primary">minC</name>
    <name evidence="9" type="ORF">NCTC12151_01965</name>
</gene>
<evidence type="ECO:0000259" key="8">
    <source>
        <dbReference type="Pfam" id="PF05209"/>
    </source>
</evidence>
<evidence type="ECO:0000259" key="7">
    <source>
        <dbReference type="Pfam" id="PF03775"/>
    </source>
</evidence>
<dbReference type="NCBIfam" id="TIGR01222">
    <property type="entry name" value="minC"/>
    <property type="match status" value="1"/>
</dbReference>
<evidence type="ECO:0000313" key="10">
    <source>
        <dbReference type="Proteomes" id="UP000249005"/>
    </source>
</evidence>
<comment type="function">
    <text evidence="5 6">Cell division inhibitor that blocks the formation of polar Z ring septums. Rapidly oscillates between the poles of the cell to destabilize FtsZ filaments that have formed before they mature into polar Z rings. Prevents FtsZ polymerization.</text>
</comment>
<feature type="domain" description="Septum formation inhibitor MinC C-terminal" evidence="7">
    <location>
        <begin position="124"/>
        <end position="224"/>
    </location>
</feature>
<dbReference type="PANTHER" id="PTHR34108">
    <property type="entry name" value="SEPTUM SITE-DETERMINING PROTEIN MINC"/>
    <property type="match status" value="1"/>
</dbReference>
<dbReference type="InterPro" id="IPR007874">
    <property type="entry name" value="MinC_N"/>
</dbReference>
<evidence type="ECO:0000256" key="6">
    <source>
        <dbReference type="HAMAP-Rule" id="MF_00267"/>
    </source>
</evidence>
<dbReference type="GO" id="GO:1901891">
    <property type="term" value="P:regulation of cell septum assembly"/>
    <property type="evidence" value="ECO:0007669"/>
    <property type="project" value="InterPro"/>
</dbReference>
<dbReference type="SUPFAM" id="SSF63848">
    <property type="entry name" value="Cell-division inhibitor MinC, C-terminal domain"/>
    <property type="match status" value="1"/>
</dbReference>
<dbReference type="EMBL" id="LS483470">
    <property type="protein sequence ID" value="SQI41136.1"/>
    <property type="molecule type" value="Genomic_DNA"/>
</dbReference>
<evidence type="ECO:0000256" key="1">
    <source>
        <dbReference type="ARBA" id="ARBA00006291"/>
    </source>
</evidence>
<protein>
    <recommendedName>
        <fullName evidence="6">Probable septum site-determining protein MinC</fullName>
    </recommendedName>
</protein>
<dbReference type="AlphaFoldDB" id="A0A2X4UMN8"/>
<dbReference type="KEGG" id="lri:NCTC12151_01965"/>
<dbReference type="Gene3D" id="3.30.70.260">
    <property type="match status" value="1"/>
</dbReference>
<evidence type="ECO:0000313" key="9">
    <source>
        <dbReference type="EMBL" id="SQI41136.1"/>
    </source>
</evidence>
<keyword evidence="2 6" id="KW-0132">Cell division</keyword>
<dbReference type="HAMAP" id="MF_00267">
    <property type="entry name" value="MinC"/>
    <property type="match status" value="1"/>
</dbReference>
<dbReference type="Pfam" id="PF03775">
    <property type="entry name" value="MinC_C"/>
    <property type="match status" value="1"/>
</dbReference>
<dbReference type="GO" id="GO:0000902">
    <property type="term" value="P:cell morphogenesis"/>
    <property type="evidence" value="ECO:0007669"/>
    <property type="project" value="InterPro"/>
</dbReference>
<comment type="similarity">
    <text evidence="1 6">Belongs to the MinC family.</text>
</comment>
<evidence type="ECO:0000256" key="2">
    <source>
        <dbReference type="ARBA" id="ARBA00022618"/>
    </source>
</evidence>
<dbReference type="InterPro" id="IPR013033">
    <property type="entry name" value="MinC"/>
</dbReference>
<dbReference type="InterPro" id="IPR005526">
    <property type="entry name" value="Septum_form_inhib_MinC_C"/>
</dbReference>
<reference evidence="9 10" key="1">
    <citation type="submission" date="2018-06" db="EMBL/GenBank/DDBJ databases">
        <authorList>
            <consortium name="Pathogen Informatics"/>
            <person name="Doyle S."/>
        </authorList>
    </citation>
    <scope>NUCLEOTIDE SEQUENCE [LARGE SCALE GENOMIC DNA]</scope>
    <source>
        <strain evidence="9 10">NCTC12151</strain>
    </source>
</reference>
<dbReference type="GO" id="GO:0000917">
    <property type="term" value="P:division septum assembly"/>
    <property type="evidence" value="ECO:0007669"/>
    <property type="project" value="UniProtKB-KW"/>
</dbReference>
<dbReference type="InterPro" id="IPR036145">
    <property type="entry name" value="MinC_C_sf"/>
</dbReference>
<keyword evidence="10" id="KW-1185">Reference proteome</keyword>
<dbReference type="Proteomes" id="UP000249005">
    <property type="component" value="Chromosome 1"/>
</dbReference>
<keyword evidence="4 6" id="KW-0131">Cell cycle</keyword>
<comment type="subunit">
    <text evidence="6">Interacts with MinD and FtsZ.</text>
</comment>
<evidence type="ECO:0000256" key="5">
    <source>
        <dbReference type="ARBA" id="ARBA00025606"/>
    </source>
</evidence>
<dbReference type="Gene3D" id="2.160.20.70">
    <property type="match status" value="1"/>
</dbReference>
<dbReference type="Pfam" id="PF05209">
    <property type="entry name" value="MinC_N"/>
    <property type="match status" value="1"/>
</dbReference>
<dbReference type="PANTHER" id="PTHR34108:SF1">
    <property type="entry name" value="SEPTUM SITE-DETERMINING PROTEIN MINC"/>
    <property type="match status" value="1"/>
</dbReference>
<dbReference type="InterPro" id="IPR016098">
    <property type="entry name" value="CAP/MinC_C"/>
</dbReference>
<organism evidence="9 10">
    <name type="scientific">Leminorella richardii</name>
    <dbReference type="NCBI Taxonomy" id="158841"/>
    <lineage>
        <taxon>Bacteria</taxon>
        <taxon>Pseudomonadati</taxon>
        <taxon>Pseudomonadota</taxon>
        <taxon>Gammaproteobacteria</taxon>
        <taxon>Enterobacterales</taxon>
        <taxon>Budviciaceae</taxon>
        <taxon>Leminorella</taxon>
    </lineage>
</organism>
<dbReference type="OrthoDB" id="9794530at2"/>
<keyword evidence="3 6" id="KW-0717">Septation</keyword>
<name>A0A2X4UMN8_9GAMM</name>